<dbReference type="Proteomes" id="UP000215215">
    <property type="component" value="Unassembled WGS sequence"/>
</dbReference>
<dbReference type="AlphaFoldDB" id="A0A235BYL0"/>
<organism evidence="3 4">
    <name type="scientific">candidate division WOR-3 bacterium JGI_Cruoil_03_44_89</name>
    <dbReference type="NCBI Taxonomy" id="1973748"/>
    <lineage>
        <taxon>Bacteria</taxon>
        <taxon>Bacteria division WOR-3</taxon>
    </lineage>
</organism>
<protein>
    <recommendedName>
        <fullName evidence="2">Gingipain domain-containing protein</fullName>
    </recommendedName>
</protein>
<dbReference type="Gene3D" id="3.40.50.10390">
    <property type="entry name" value="Gingipain r, domain 1"/>
    <property type="match status" value="1"/>
</dbReference>
<dbReference type="SUPFAM" id="SSF52129">
    <property type="entry name" value="Caspase-like"/>
    <property type="match status" value="1"/>
</dbReference>
<evidence type="ECO:0000313" key="3">
    <source>
        <dbReference type="EMBL" id="OYD17428.1"/>
    </source>
</evidence>
<dbReference type="InterPro" id="IPR001769">
    <property type="entry name" value="Gingipain"/>
</dbReference>
<dbReference type="InterPro" id="IPR029031">
    <property type="entry name" value="Gingipain_N_sf"/>
</dbReference>
<keyword evidence="1" id="KW-0732">Signal</keyword>
<accession>A0A235BYL0</accession>
<evidence type="ECO:0000313" key="4">
    <source>
        <dbReference type="Proteomes" id="UP000215215"/>
    </source>
</evidence>
<dbReference type="GO" id="GO:0006508">
    <property type="term" value="P:proteolysis"/>
    <property type="evidence" value="ECO:0007669"/>
    <property type="project" value="InterPro"/>
</dbReference>
<dbReference type="EMBL" id="NOZQ01000018">
    <property type="protein sequence ID" value="OYD17428.1"/>
    <property type="molecule type" value="Genomic_DNA"/>
</dbReference>
<sequence length="407" mass="45696">DYVIITNEALLPSFDTLAEFKTRRGVKTRMKTVEEIYAEYTGDDEQEKIRNFIIDAYQNWGIDYVLLGGDEEIIPHRGLYDIVYTDPPEVDYDIAADIYYAGLDGNWNTDGDDAWGEPDEDDLLMEVSLGRAAVATSGETSNFISKMILYQESPVIDDCVEALMVGEDLEWEHVWGKDYKEEIRLGSSNYGYTTAGFPVQFNVGTLYDYDDPNHNWSSSQLISLLNGGMHIVNHLGHAGLIGVMKLHINDVLTSFTNDGINTGYFFIYTQGCYCNSFDNKTSFGIYSVDAMSEQFTCKIDNGAVAFLGNTRYGWGSLVNTDGASQYFDREFFDAIFGEEIYKIGDAQKDSKEDNIGFTGDGAIRWVYYTHTLLGDPEMDIWTDIPESLYVAHPSVVPIGTSNFTVTV</sequence>
<reference evidence="3 4" key="1">
    <citation type="submission" date="2017-07" db="EMBL/GenBank/DDBJ databases">
        <title>Recovery of genomes from metagenomes via a dereplication, aggregation, and scoring strategy.</title>
        <authorList>
            <person name="Sieber C.M."/>
            <person name="Probst A.J."/>
            <person name="Sharrar A."/>
            <person name="Thomas B.C."/>
            <person name="Hess M."/>
            <person name="Tringe S.G."/>
            <person name="Banfield J.F."/>
        </authorList>
    </citation>
    <scope>NUCLEOTIDE SEQUENCE [LARGE SCALE GENOMIC DNA]</scope>
    <source>
        <strain evidence="3">JGI_Cruoil_03_44_89</strain>
    </source>
</reference>
<dbReference type="GO" id="GO:0008234">
    <property type="term" value="F:cysteine-type peptidase activity"/>
    <property type="evidence" value="ECO:0007669"/>
    <property type="project" value="InterPro"/>
</dbReference>
<dbReference type="Gene3D" id="3.40.50.1460">
    <property type="match status" value="1"/>
</dbReference>
<gene>
    <name evidence="3" type="ORF">CH333_00980</name>
</gene>
<dbReference type="InterPro" id="IPR029030">
    <property type="entry name" value="Caspase-like_dom_sf"/>
</dbReference>
<dbReference type="Pfam" id="PF01364">
    <property type="entry name" value="Peptidase_C25"/>
    <property type="match status" value="1"/>
</dbReference>
<feature type="non-terminal residue" evidence="3">
    <location>
        <position position="407"/>
    </location>
</feature>
<evidence type="ECO:0000256" key="1">
    <source>
        <dbReference type="ARBA" id="ARBA00022729"/>
    </source>
</evidence>
<feature type="non-terminal residue" evidence="3">
    <location>
        <position position="1"/>
    </location>
</feature>
<feature type="domain" description="Gingipain" evidence="2">
    <location>
        <begin position="2"/>
        <end position="379"/>
    </location>
</feature>
<proteinExistence type="predicted"/>
<evidence type="ECO:0000259" key="2">
    <source>
        <dbReference type="Pfam" id="PF01364"/>
    </source>
</evidence>
<comment type="caution">
    <text evidence="3">The sequence shown here is derived from an EMBL/GenBank/DDBJ whole genome shotgun (WGS) entry which is preliminary data.</text>
</comment>
<name>A0A235BYL0_UNCW3</name>